<name>N1V556_9MICC</name>
<dbReference type="Pfam" id="PF13454">
    <property type="entry name" value="NAD_binding_9"/>
    <property type="match status" value="1"/>
</dbReference>
<evidence type="ECO:0000313" key="2">
    <source>
        <dbReference type="EMBL" id="EMY33373.1"/>
    </source>
</evidence>
<proteinExistence type="predicted"/>
<feature type="non-terminal residue" evidence="2">
    <location>
        <position position="163"/>
    </location>
</feature>
<reference evidence="2 3" key="1">
    <citation type="journal article" date="2013" name="Genome Announc.">
        <title>Draft Genome Sequence of Arthrobacter crystallopoietes Strain BAB-32, Revealing Genes for Bioremediation.</title>
        <authorList>
            <person name="Joshi M.N."/>
            <person name="Pandit A.S."/>
            <person name="Sharma A."/>
            <person name="Pandya R.V."/>
            <person name="Desai S.M."/>
            <person name="Saxena A.K."/>
            <person name="Bagatharia S.B."/>
        </authorList>
    </citation>
    <scope>NUCLEOTIDE SEQUENCE [LARGE SCALE GENOMIC DNA]</scope>
    <source>
        <strain evidence="2 3">BAB-32</strain>
    </source>
</reference>
<dbReference type="RefSeq" id="WP_005270841.1">
    <property type="nucleotide sequence ID" value="NZ_ANPE02000181.1"/>
</dbReference>
<dbReference type="AlphaFoldDB" id="N1V556"/>
<evidence type="ECO:0000259" key="1">
    <source>
        <dbReference type="Pfam" id="PF13454"/>
    </source>
</evidence>
<organism evidence="2 3">
    <name type="scientific">Arthrobacter crystallopoietes BAB-32</name>
    <dbReference type="NCBI Taxonomy" id="1246476"/>
    <lineage>
        <taxon>Bacteria</taxon>
        <taxon>Bacillati</taxon>
        <taxon>Actinomycetota</taxon>
        <taxon>Actinomycetes</taxon>
        <taxon>Micrococcales</taxon>
        <taxon>Micrococcaceae</taxon>
        <taxon>Crystallibacter</taxon>
    </lineage>
</organism>
<dbReference type="InterPro" id="IPR036188">
    <property type="entry name" value="FAD/NAD-bd_sf"/>
</dbReference>
<protein>
    <recommendedName>
        <fullName evidence="1">FAD-dependent urate hydroxylase HpyO/Asp monooxygenase CreE-like FAD/NAD(P)-binding domain-containing protein</fullName>
    </recommendedName>
</protein>
<gene>
    <name evidence="2" type="ORF">D477_015269</name>
</gene>
<accession>N1V556</accession>
<feature type="domain" description="FAD-dependent urate hydroxylase HpyO/Asp monooxygenase CreE-like FAD/NAD(P)-binding" evidence="1">
    <location>
        <begin position="10"/>
        <end position="162"/>
    </location>
</feature>
<dbReference type="SUPFAM" id="SSF51905">
    <property type="entry name" value="FAD/NAD(P)-binding domain"/>
    <property type="match status" value="1"/>
</dbReference>
<dbReference type="InterPro" id="IPR038732">
    <property type="entry name" value="HpyO/CreE_NAD-binding"/>
</dbReference>
<sequence>MDSAQGYRVAIVGAGPRGLSVLERLLARLRHLPDGRTLQVHLVDPYPPGPGHVWRAGQSRLFLMNTPSLFPTVVPTDGFDVDPVPSVAGLTFEVWRQGVAAGTLGGVPAEDRDEAAALGPADFPSRLLYGRYLAWIFSRLAEEAGARAALAVHATEAVRLHPH</sequence>
<evidence type="ECO:0000313" key="3">
    <source>
        <dbReference type="Proteomes" id="UP000010729"/>
    </source>
</evidence>
<dbReference type="EMBL" id="ANPE02000181">
    <property type="protein sequence ID" value="EMY33373.1"/>
    <property type="molecule type" value="Genomic_DNA"/>
</dbReference>
<comment type="caution">
    <text evidence="2">The sequence shown here is derived from an EMBL/GenBank/DDBJ whole genome shotgun (WGS) entry which is preliminary data.</text>
</comment>
<keyword evidence="3" id="KW-1185">Reference proteome</keyword>
<dbReference type="Proteomes" id="UP000010729">
    <property type="component" value="Unassembled WGS sequence"/>
</dbReference>